<dbReference type="PANTHER" id="PTHR43725">
    <property type="entry name" value="UDP-GLUCOSE 4-EPIMERASE"/>
    <property type="match status" value="1"/>
</dbReference>
<evidence type="ECO:0000313" key="1">
    <source>
        <dbReference type="EMBL" id="KAI7836272.1"/>
    </source>
</evidence>
<dbReference type="GO" id="GO:0005996">
    <property type="term" value="P:monosaccharide metabolic process"/>
    <property type="evidence" value="ECO:0007669"/>
    <property type="project" value="TreeGrafter"/>
</dbReference>
<comment type="caution">
    <text evidence="1">The sequence shown here is derived from an EMBL/GenBank/DDBJ whole genome shotgun (WGS) entry which is preliminary data.</text>
</comment>
<dbReference type="EMBL" id="JADXDR010000196">
    <property type="protein sequence ID" value="KAI7836272.1"/>
    <property type="molecule type" value="Genomic_DNA"/>
</dbReference>
<dbReference type="GO" id="GO:0005829">
    <property type="term" value="C:cytosol"/>
    <property type="evidence" value="ECO:0007669"/>
    <property type="project" value="TreeGrafter"/>
</dbReference>
<sequence>MQAASSTISGARLSARPFGASSRQPSTSARRAQVLVRADSVLIANTKGGGHAFLGLHLAKKLLNAGHSVTILNDGDPPLIDHFKGKVKHYVFVGSAGAYEANSVEPMHVEGDKRKPSAGHVEVEEYLVRQDLPYTVFQPLYIYGPHTAKDCEQWFMDRVLRDRPVPIPGPGIQLTSLSNVEDLAEMMALVPGNPNAVQQHFNLCSDRCITFDGIVKAVAAAAGKEAKIVHYDPKAVKLAKGEGFPFRAVHFFASADKAKRVLGWQPHSNFLKDVNQLVRDYIASGRLDKDIDLSADDKILAAVGK</sequence>
<dbReference type="SUPFAM" id="SSF51735">
    <property type="entry name" value="NAD(P)-binding Rossmann-fold domains"/>
    <property type="match status" value="1"/>
</dbReference>
<proteinExistence type="predicted"/>
<accession>A0AAD5H1U8</accession>
<gene>
    <name evidence="1" type="ORF">COHA_009861</name>
</gene>
<dbReference type="PANTHER" id="PTHR43725:SF6">
    <property type="entry name" value="CHLOROPLAST STEM-LOOP BINDING PROTEIN OF 41 KDA A, CHLOROPLASTIC"/>
    <property type="match status" value="1"/>
</dbReference>
<dbReference type="Gene3D" id="3.40.50.720">
    <property type="entry name" value="NAD(P)-binding Rossmann-like Domain"/>
    <property type="match status" value="1"/>
</dbReference>
<protein>
    <submittedName>
        <fullName evidence="1">Uncharacterized protein</fullName>
    </submittedName>
</protein>
<reference evidence="1" key="1">
    <citation type="submission" date="2020-11" db="EMBL/GenBank/DDBJ databases">
        <title>Chlorella ohadii genome sequencing and assembly.</title>
        <authorList>
            <person name="Murik O."/>
            <person name="Treves H."/>
            <person name="Kedem I."/>
            <person name="Shotland Y."/>
            <person name="Kaplan A."/>
        </authorList>
    </citation>
    <scope>NUCLEOTIDE SEQUENCE</scope>
    <source>
        <strain evidence="1">1</strain>
    </source>
</reference>
<keyword evidence="2" id="KW-1185">Reference proteome</keyword>
<name>A0AAD5H1U8_9CHLO</name>
<dbReference type="InterPro" id="IPR036291">
    <property type="entry name" value="NAD(P)-bd_dom_sf"/>
</dbReference>
<evidence type="ECO:0000313" key="2">
    <source>
        <dbReference type="Proteomes" id="UP001205105"/>
    </source>
</evidence>
<dbReference type="GO" id="GO:0003978">
    <property type="term" value="F:UDP-glucose 4-epimerase activity"/>
    <property type="evidence" value="ECO:0007669"/>
    <property type="project" value="TreeGrafter"/>
</dbReference>
<dbReference type="Proteomes" id="UP001205105">
    <property type="component" value="Unassembled WGS sequence"/>
</dbReference>
<organism evidence="1 2">
    <name type="scientific">Chlorella ohadii</name>
    <dbReference type="NCBI Taxonomy" id="2649997"/>
    <lineage>
        <taxon>Eukaryota</taxon>
        <taxon>Viridiplantae</taxon>
        <taxon>Chlorophyta</taxon>
        <taxon>core chlorophytes</taxon>
        <taxon>Trebouxiophyceae</taxon>
        <taxon>Chlorellales</taxon>
        <taxon>Chlorellaceae</taxon>
        <taxon>Chlorella clade</taxon>
        <taxon>Chlorella</taxon>
    </lineage>
</organism>
<dbReference type="AlphaFoldDB" id="A0AAD5H1U8"/>